<sequence length="100" mass="11637">MSAEEKLSFNLFLCVLFLWGRHHSCPSNFWASAFFFFFFFFTYVTSFFECYSPYTDLQVLSPFCARKGAIYDTLKLEKGRGVSGIYGHLQHATEIIGWES</sequence>
<name>A0A4D5S133_IXOSC</name>
<proteinExistence type="predicted"/>
<feature type="transmembrane region" description="Helical" evidence="1">
    <location>
        <begin position="7"/>
        <end position="23"/>
    </location>
</feature>
<keyword evidence="1" id="KW-1133">Transmembrane helix</keyword>
<evidence type="ECO:0000256" key="1">
    <source>
        <dbReference type="SAM" id="Phobius"/>
    </source>
</evidence>
<evidence type="ECO:0000313" key="2">
    <source>
        <dbReference type="EMBL" id="MOY43069.1"/>
    </source>
</evidence>
<dbReference type="EMBL" id="GHJT01009098">
    <property type="protein sequence ID" value="MOY43069.1"/>
    <property type="molecule type" value="Transcribed_RNA"/>
</dbReference>
<keyword evidence="1" id="KW-0472">Membrane</keyword>
<organism evidence="2">
    <name type="scientific">Ixodes scapularis</name>
    <name type="common">Black-legged tick</name>
    <name type="synonym">Deer tick</name>
    <dbReference type="NCBI Taxonomy" id="6945"/>
    <lineage>
        <taxon>Eukaryota</taxon>
        <taxon>Metazoa</taxon>
        <taxon>Ecdysozoa</taxon>
        <taxon>Arthropoda</taxon>
        <taxon>Chelicerata</taxon>
        <taxon>Arachnida</taxon>
        <taxon>Acari</taxon>
        <taxon>Parasitiformes</taxon>
        <taxon>Ixodida</taxon>
        <taxon>Ixodoidea</taxon>
        <taxon>Ixodidae</taxon>
        <taxon>Ixodinae</taxon>
        <taxon>Ixodes</taxon>
    </lineage>
</organism>
<reference evidence="2" key="1">
    <citation type="submission" date="2019-04" db="EMBL/GenBank/DDBJ databases">
        <title>An insight into the mialome of Ixodes scapularis.</title>
        <authorList>
            <person name="Ribeiro J.M."/>
            <person name="Mather T.N."/>
            <person name="Karim S."/>
        </authorList>
    </citation>
    <scope>NUCLEOTIDE SEQUENCE</scope>
</reference>
<accession>A0A4D5S133</accession>
<dbReference type="AlphaFoldDB" id="A0A4D5S133"/>
<protein>
    <submittedName>
        <fullName evidence="2">Uncharacterized protein</fullName>
    </submittedName>
</protein>
<feature type="transmembrane region" description="Helical" evidence="1">
    <location>
        <begin position="29"/>
        <end position="48"/>
    </location>
</feature>
<keyword evidence="1" id="KW-0812">Transmembrane</keyword>